<comment type="similarity">
    <text evidence="6">Belongs to the TVP38/TMEM64 family.</text>
</comment>
<protein>
    <recommendedName>
        <fullName evidence="6">TVP38/TMEM64 family membrane protein</fullName>
    </recommendedName>
</protein>
<organism evidence="8 9">
    <name type="scientific">Aquisalinus flavus</name>
    <dbReference type="NCBI Taxonomy" id="1526572"/>
    <lineage>
        <taxon>Bacteria</taxon>
        <taxon>Pseudomonadati</taxon>
        <taxon>Pseudomonadota</taxon>
        <taxon>Alphaproteobacteria</taxon>
        <taxon>Parvularculales</taxon>
        <taxon>Parvularculaceae</taxon>
        <taxon>Aquisalinus</taxon>
    </lineage>
</organism>
<keyword evidence="2 6" id="KW-1003">Cell membrane</keyword>
<keyword evidence="5 6" id="KW-0472">Membrane</keyword>
<reference evidence="8" key="1">
    <citation type="journal article" date="2014" name="Int. J. Syst. Evol. Microbiol.">
        <title>Complete genome sequence of Corynebacterium casei LMG S-19264T (=DSM 44701T), isolated from a smear-ripened cheese.</title>
        <authorList>
            <consortium name="US DOE Joint Genome Institute (JGI-PGF)"/>
            <person name="Walter F."/>
            <person name="Albersmeier A."/>
            <person name="Kalinowski J."/>
            <person name="Ruckert C."/>
        </authorList>
    </citation>
    <scope>NUCLEOTIDE SEQUENCE</scope>
    <source>
        <strain evidence="8">CGMCC 1.12921</strain>
    </source>
</reference>
<feature type="transmembrane region" description="Helical" evidence="6">
    <location>
        <begin position="211"/>
        <end position="228"/>
    </location>
</feature>
<evidence type="ECO:0000256" key="3">
    <source>
        <dbReference type="ARBA" id="ARBA00022692"/>
    </source>
</evidence>
<comment type="caution">
    <text evidence="8">The sequence shown here is derived from an EMBL/GenBank/DDBJ whole genome shotgun (WGS) entry which is preliminary data.</text>
</comment>
<keyword evidence="3 6" id="KW-0812">Transmembrane</keyword>
<proteinExistence type="inferred from homology"/>
<keyword evidence="4 6" id="KW-1133">Transmembrane helix</keyword>
<dbReference type="Proteomes" id="UP000613582">
    <property type="component" value="Unassembled WGS sequence"/>
</dbReference>
<evidence type="ECO:0000313" key="9">
    <source>
        <dbReference type="Proteomes" id="UP000613582"/>
    </source>
</evidence>
<dbReference type="PANTHER" id="PTHR12677:SF59">
    <property type="entry name" value="GOLGI APPARATUS MEMBRANE PROTEIN TVP38-RELATED"/>
    <property type="match status" value="1"/>
</dbReference>
<dbReference type="InterPro" id="IPR015414">
    <property type="entry name" value="TMEM64"/>
</dbReference>
<feature type="transmembrane region" description="Helical" evidence="6">
    <location>
        <begin position="174"/>
        <end position="199"/>
    </location>
</feature>
<dbReference type="RefSeq" id="WP_188159642.1">
    <property type="nucleotide sequence ID" value="NZ_BMGH01000001.1"/>
</dbReference>
<evidence type="ECO:0000256" key="4">
    <source>
        <dbReference type="ARBA" id="ARBA00022989"/>
    </source>
</evidence>
<gene>
    <name evidence="8" type="ORF">GCM10011342_04240</name>
</gene>
<feature type="domain" description="VTT" evidence="7">
    <location>
        <begin position="79"/>
        <end position="193"/>
    </location>
</feature>
<dbReference type="PANTHER" id="PTHR12677">
    <property type="entry name" value="GOLGI APPARATUS MEMBRANE PROTEIN TVP38-RELATED"/>
    <property type="match status" value="1"/>
</dbReference>
<evidence type="ECO:0000256" key="6">
    <source>
        <dbReference type="RuleBase" id="RU366058"/>
    </source>
</evidence>
<dbReference type="EMBL" id="BMGH01000001">
    <property type="protein sequence ID" value="GGC98472.1"/>
    <property type="molecule type" value="Genomic_DNA"/>
</dbReference>
<dbReference type="Pfam" id="PF09335">
    <property type="entry name" value="VTT_dom"/>
    <property type="match status" value="1"/>
</dbReference>
<sequence>MTDIDMTSTPDNDAGQSGAAKWLKVAGGLLVVAALAAAWALLPLGAWLEALRAWVDGLGLWGYVAFALIYAIATILLAPGSPLTIAAGIAFGLTGFFPVMVGATLGACGGFLVSRYIARGWVEKRTANSRLFAAIDRAIKAEGWKIVGLMRLSPLVPFNLQNYFFGVTQVKFSAYALATFFGIMPGALLYVWIASVGAAAGSGEETGPAKWALLGVGLVATLAVTIIVSRKAQKELRRTGLESEEL</sequence>
<evidence type="ECO:0000256" key="2">
    <source>
        <dbReference type="ARBA" id="ARBA00022475"/>
    </source>
</evidence>
<comment type="subcellular location">
    <subcellularLocation>
        <location evidence="1 6">Cell membrane</location>
        <topology evidence="1 6">Multi-pass membrane protein</topology>
    </subcellularLocation>
</comment>
<name>A0A8J2V124_9PROT</name>
<dbReference type="GO" id="GO:0005886">
    <property type="term" value="C:plasma membrane"/>
    <property type="evidence" value="ECO:0007669"/>
    <property type="project" value="UniProtKB-SubCell"/>
</dbReference>
<evidence type="ECO:0000256" key="1">
    <source>
        <dbReference type="ARBA" id="ARBA00004651"/>
    </source>
</evidence>
<dbReference type="InterPro" id="IPR032816">
    <property type="entry name" value="VTT_dom"/>
</dbReference>
<evidence type="ECO:0000259" key="7">
    <source>
        <dbReference type="Pfam" id="PF09335"/>
    </source>
</evidence>
<accession>A0A8J2V124</accession>
<feature type="transmembrane region" description="Helical" evidence="6">
    <location>
        <begin position="85"/>
        <end position="113"/>
    </location>
</feature>
<dbReference type="AlphaFoldDB" id="A0A8J2V124"/>
<feature type="transmembrane region" description="Helical" evidence="6">
    <location>
        <begin position="25"/>
        <end position="48"/>
    </location>
</feature>
<reference evidence="8" key="2">
    <citation type="submission" date="2020-09" db="EMBL/GenBank/DDBJ databases">
        <authorList>
            <person name="Sun Q."/>
            <person name="Zhou Y."/>
        </authorList>
    </citation>
    <scope>NUCLEOTIDE SEQUENCE</scope>
    <source>
        <strain evidence="8">CGMCC 1.12921</strain>
    </source>
</reference>
<evidence type="ECO:0000256" key="5">
    <source>
        <dbReference type="ARBA" id="ARBA00023136"/>
    </source>
</evidence>
<feature type="transmembrane region" description="Helical" evidence="6">
    <location>
        <begin position="60"/>
        <end position="79"/>
    </location>
</feature>
<evidence type="ECO:0000313" key="8">
    <source>
        <dbReference type="EMBL" id="GGC98472.1"/>
    </source>
</evidence>
<keyword evidence="9" id="KW-1185">Reference proteome</keyword>